<reference evidence="2" key="1">
    <citation type="submission" date="2017-03" db="EMBL/GenBank/DDBJ databases">
        <title>Phytopthora megakarya and P. palmivora, two closely related causual agents of cacao black pod achieved similar genome size and gene model numbers by different mechanisms.</title>
        <authorList>
            <person name="Ali S."/>
            <person name="Shao J."/>
            <person name="Larry D.J."/>
            <person name="Kronmiller B."/>
            <person name="Shen D."/>
            <person name="Strem M.D."/>
            <person name="Melnick R.L."/>
            <person name="Guiltinan M.J."/>
            <person name="Tyler B.M."/>
            <person name="Meinhardt L.W."/>
            <person name="Bailey B.A."/>
        </authorList>
    </citation>
    <scope>NUCLEOTIDE SEQUENCE [LARGE SCALE GENOMIC DNA]</scope>
    <source>
        <strain evidence="2">zdho120</strain>
    </source>
</reference>
<dbReference type="Gene3D" id="2.70.98.30">
    <property type="entry name" value="Golgi alpha-mannosidase II, domain 4"/>
    <property type="match status" value="1"/>
</dbReference>
<organism evidence="1 2">
    <name type="scientific">Phytophthora megakarya</name>
    <dbReference type="NCBI Taxonomy" id="4795"/>
    <lineage>
        <taxon>Eukaryota</taxon>
        <taxon>Sar</taxon>
        <taxon>Stramenopiles</taxon>
        <taxon>Oomycota</taxon>
        <taxon>Peronosporomycetes</taxon>
        <taxon>Peronosporales</taxon>
        <taxon>Peronosporaceae</taxon>
        <taxon>Phytophthora</taxon>
    </lineage>
</organism>
<evidence type="ECO:0000313" key="1">
    <source>
        <dbReference type="EMBL" id="OWZ21050.1"/>
    </source>
</evidence>
<dbReference type="SUPFAM" id="SSF74650">
    <property type="entry name" value="Galactose mutarotase-like"/>
    <property type="match status" value="1"/>
</dbReference>
<dbReference type="GO" id="GO:0004559">
    <property type="term" value="F:alpha-mannosidase activity"/>
    <property type="evidence" value="ECO:0007669"/>
    <property type="project" value="TreeGrafter"/>
</dbReference>
<protein>
    <submittedName>
        <fullName evidence="1">Lysosomal alpha-mannosidase</fullName>
    </submittedName>
</protein>
<accession>A0A225WW01</accession>
<keyword evidence="2" id="KW-1185">Reference proteome</keyword>
<dbReference type="PANTHER" id="PTHR11607">
    <property type="entry name" value="ALPHA-MANNOSIDASE"/>
    <property type="match status" value="1"/>
</dbReference>
<proteinExistence type="predicted"/>
<evidence type="ECO:0000313" key="2">
    <source>
        <dbReference type="Proteomes" id="UP000198211"/>
    </source>
</evidence>
<dbReference type="InterPro" id="IPR011013">
    <property type="entry name" value="Gal_mutarotase_sf_dom"/>
</dbReference>
<dbReference type="InterPro" id="IPR050843">
    <property type="entry name" value="Glycosyl_Hydrlase_38"/>
</dbReference>
<name>A0A225WW01_9STRA</name>
<dbReference type="AlphaFoldDB" id="A0A225WW01"/>
<dbReference type="OrthoDB" id="2016903at2759"/>
<dbReference type="Proteomes" id="UP000198211">
    <property type="component" value="Unassembled WGS sequence"/>
</dbReference>
<dbReference type="PANTHER" id="PTHR11607:SF3">
    <property type="entry name" value="LYSOSOMAL ALPHA-MANNOSIDASE"/>
    <property type="match status" value="1"/>
</dbReference>
<comment type="caution">
    <text evidence="1">The sequence shown here is derived from an EMBL/GenBank/DDBJ whole genome shotgun (WGS) entry which is preliminary data.</text>
</comment>
<dbReference type="GO" id="GO:0005975">
    <property type="term" value="P:carbohydrate metabolic process"/>
    <property type="evidence" value="ECO:0007669"/>
    <property type="project" value="InterPro"/>
</dbReference>
<dbReference type="EMBL" id="NBNE01000263">
    <property type="protein sequence ID" value="OWZ21050.1"/>
    <property type="molecule type" value="Genomic_DNA"/>
</dbReference>
<dbReference type="GO" id="GO:0030246">
    <property type="term" value="F:carbohydrate binding"/>
    <property type="evidence" value="ECO:0007669"/>
    <property type="project" value="InterPro"/>
</dbReference>
<gene>
    <name evidence="1" type="ORF">PHMEG_0004455</name>
</gene>
<sequence length="119" mass="13278">MVPPLGVPACLHVPFKIGDWVTIEYRVNDAAEFMEIERPVGPVPIADNKSNEVIVRFDTGESIASDATLYTDSNGLEFMKRILNHGDTWNLTLHDNTKAVAANYFRSRLEGILRTQSTS</sequence>